<proteinExistence type="predicted"/>
<dbReference type="EMBL" id="JBBPHU010000002">
    <property type="protein sequence ID" value="KAK7522518.1"/>
    <property type="molecule type" value="Genomic_DNA"/>
</dbReference>
<evidence type="ECO:0000313" key="1">
    <source>
        <dbReference type="EMBL" id="KAK7522518.1"/>
    </source>
</evidence>
<gene>
    <name evidence="1" type="ORF">IWZ03DRAFT_305636</name>
</gene>
<evidence type="ECO:0000313" key="2">
    <source>
        <dbReference type="Proteomes" id="UP001363622"/>
    </source>
</evidence>
<dbReference type="Gene3D" id="3.40.50.300">
    <property type="entry name" value="P-loop containing nucleotide triphosphate hydrolases"/>
    <property type="match status" value="1"/>
</dbReference>
<sequence length="307" mass="34912">MIVDDKSEHVVPFLLRLLDQHRNAPRAPGEPVRPFVVGLNGLQGAGKTTLVSALRRTLRAPPYSLPTAVISIDDFYLTHADQERLAASDSSNPLIQHRGQPSTHDLALARETLAALRDRRPNVPIPVYDKSAFNGAGDRAPKAQWEVVNEGEERVDFVLFEGWCVGFRALEDDDLKKKWIEAKNKAERDGEAYKGRLGRMRLEHVKFVNDKLKEYDELTNMLDAFVFIDAEDTQYVYDWRLQQETALRADKCTGMTDDQVINFVNGYYPAYELYSENLRQGALPGQQEVQLNLTVGKDRRVKNIDVR</sequence>
<accession>A0ABR1KYH1</accession>
<reference evidence="1 2" key="1">
    <citation type="submission" date="2024-04" db="EMBL/GenBank/DDBJ databases">
        <title>Phyllosticta paracitricarpa is synonymous to the EU quarantine fungus P. citricarpa based on phylogenomic analyses.</title>
        <authorList>
            <consortium name="Lawrence Berkeley National Laboratory"/>
            <person name="Van Ingen-Buijs V.A."/>
            <person name="Van Westerhoven A.C."/>
            <person name="Haridas S."/>
            <person name="Skiadas P."/>
            <person name="Martin F."/>
            <person name="Groenewald J.Z."/>
            <person name="Crous P.W."/>
            <person name="Seidl M.F."/>
        </authorList>
    </citation>
    <scope>NUCLEOTIDE SEQUENCE [LARGE SCALE GENOMIC DNA]</scope>
    <source>
        <strain evidence="1 2">CBS 123371</strain>
    </source>
</reference>
<protein>
    <submittedName>
        <fullName evidence="1">Uridine/cytidine kinase</fullName>
    </submittedName>
</protein>
<dbReference type="PANTHER" id="PTHR10285">
    <property type="entry name" value="URIDINE KINASE"/>
    <property type="match status" value="1"/>
</dbReference>
<name>A0ABR1KYH1_9PEZI</name>
<dbReference type="SUPFAM" id="SSF52540">
    <property type="entry name" value="P-loop containing nucleoside triphosphate hydrolases"/>
    <property type="match status" value="1"/>
</dbReference>
<organism evidence="1 2">
    <name type="scientific">Phyllosticta citriasiana</name>
    <dbReference type="NCBI Taxonomy" id="595635"/>
    <lineage>
        <taxon>Eukaryota</taxon>
        <taxon>Fungi</taxon>
        <taxon>Dikarya</taxon>
        <taxon>Ascomycota</taxon>
        <taxon>Pezizomycotina</taxon>
        <taxon>Dothideomycetes</taxon>
        <taxon>Dothideomycetes incertae sedis</taxon>
        <taxon>Botryosphaeriales</taxon>
        <taxon>Phyllostictaceae</taxon>
        <taxon>Phyllosticta</taxon>
    </lineage>
</organism>
<keyword evidence="1" id="KW-0418">Kinase</keyword>
<comment type="caution">
    <text evidence="1">The sequence shown here is derived from an EMBL/GenBank/DDBJ whole genome shotgun (WGS) entry which is preliminary data.</text>
</comment>
<dbReference type="InterPro" id="IPR027417">
    <property type="entry name" value="P-loop_NTPase"/>
</dbReference>
<keyword evidence="2" id="KW-1185">Reference proteome</keyword>
<dbReference type="Proteomes" id="UP001363622">
    <property type="component" value="Unassembled WGS sequence"/>
</dbReference>
<keyword evidence="1" id="KW-0808">Transferase</keyword>
<dbReference type="GO" id="GO:0016301">
    <property type="term" value="F:kinase activity"/>
    <property type="evidence" value="ECO:0007669"/>
    <property type="project" value="UniProtKB-KW"/>
</dbReference>